<dbReference type="CDD" id="cd19608">
    <property type="entry name" value="GH113_mannanase-like"/>
    <property type="match status" value="1"/>
</dbReference>
<protein>
    <submittedName>
        <fullName evidence="1">Uncharacterized protein</fullName>
    </submittedName>
</protein>
<dbReference type="EMBL" id="BIFS01000001">
    <property type="protein sequence ID" value="GCE20844.1"/>
    <property type="molecule type" value="Genomic_DNA"/>
</dbReference>
<accession>A0A402AP78</accession>
<dbReference type="RefSeq" id="WP_126552440.1">
    <property type="nucleotide sequence ID" value="NZ_BIFS01000001.1"/>
</dbReference>
<dbReference type="SUPFAM" id="SSF51445">
    <property type="entry name" value="(Trans)glycosidases"/>
    <property type="match status" value="1"/>
</dbReference>
<comment type="caution">
    <text evidence="1">The sequence shown here is derived from an EMBL/GenBank/DDBJ whole genome shotgun (WGS) entry which is preliminary data.</text>
</comment>
<reference evidence="2" key="1">
    <citation type="submission" date="2018-12" db="EMBL/GenBank/DDBJ databases">
        <title>Tengunoibacter tsumagoiensis gen. nov., sp. nov., Dictyobacter kobayashii sp. nov., D. alpinus sp. nov., and D. joshuensis sp. nov. and description of Dictyobacteraceae fam. nov. within the order Ktedonobacterales isolated from Tengu-no-mugimeshi.</title>
        <authorList>
            <person name="Wang C.M."/>
            <person name="Zheng Y."/>
            <person name="Sakai Y."/>
            <person name="Toyoda A."/>
            <person name="Minakuchi Y."/>
            <person name="Abe K."/>
            <person name="Yokota A."/>
            <person name="Yabe S."/>
        </authorList>
    </citation>
    <scope>NUCLEOTIDE SEQUENCE [LARGE SCALE GENOMIC DNA]</scope>
    <source>
        <strain evidence="2">Uno11</strain>
    </source>
</reference>
<dbReference type="OrthoDB" id="9773531at2"/>
<keyword evidence="2" id="KW-1185">Reference proteome</keyword>
<gene>
    <name evidence="1" type="ORF">KDK_46440</name>
</gene>
<proteinExistence type="predicted"/>
<name>A0A402AP78_9CHLR</name>
<evidence type="ECO:0000313" key="2">
    <source>
        <dbReference type="Proteomes" id="UP000287188"/>
    </source>
</evidence>
<dbReference type="AlphaFoldDB" id="A0A402AP78"/>
<dbReference type="Gene3D" id="3.20.20.80">
    <property type="entry name" value="Glycosidases"/>
    <property type="match status" value="1"/>
</dbReference>
<sequence>MYRLRPLRQTPTPPPLRPNFAAGMIFPQWGPRSYTTADKNWEPGVKEIRTQTGANWLGLYLQFHQDSEFTTNVHVANDGQTPAGLKAGVEMAHKMGYRVYVFPAITLNNVHAWGGYIKYDTDADNQAWFDNYWQQLKPFLLACQQAKCDRFSIGNEYEGLEQSPDIYWHQLITRVHSVYSGQIVYSRNFSSQLKYPIPQWMKDPLLSEVGLSSYYSLIDTETNVAKRQLPGLWKIRVQSHLDEMAHALGKPVFISELGYRDTNYAGYLPYQDTDDGVKDLAMQSALFDAAFQNIAKDKLIDGVFVWAWSKPPFAPNYTPAAKVIHNWYDIFLR</sequence>
<dbReference type="InterPro" id="IPR017853">
    <property type="entry name" value="GH"/>
</dbReference>
<dbReference type="InterPro" id="IPR055151">
    <property type="entry name" value="GH113"/>
</dbReference>
<organism evidence="1 2">
    <name type="scientific">Dictyobacter kobayashii</name>
    <dbReference type="NCBI Taxonomy" id="2014872"/>
    <lineage>
        <taxon>Bacteria</taxon>
        <taxon>Bacillati</taxon>
        <taxon>Chloroflexota</taxon>
        <taxon>Ktedonobacteria</taxon>
        <taxon>Ktedonobacterales</taxon>
        <taxon>Dictyobacteraceae</taxon>
        <taxon>Dictyobacter</taxon>
    </lineage>
</organism>
<dbReference type="Proteomes" id="UP000287188">
    <property type="component" value="Unassembled WGS sequence"/>
</dbReference>
<evidence type="ECO:0000313" key="1">
    <source>
        <dbReference type="EMBL" id="GCE20844.1"/>
    </source>
</evidence>
<dbReference type="Pfam" id="PF22612">
    <property type="entry name" value="GH113"/>
    <property type="match status" value="1"/>
</dbReference>